<dbReference type="Gene3D" id="1.25.40.20">
    <property type="entry name" value="Ankyrin repeat-containing domain"/>
    <property type="match status" value="1"/>
</dbReference>
<dbReference type="SMART" id="SM00248">
    <property type="entry name" value="ANK"/>
    <property type="match status" value="6"/>
</dbReference>
<reference evidence="2 3" key="2">
    <citation type="journal article" date="2013" name="Genome Biol. Evol.">
        <title>Genome sequencing of Giardia lamblia genotypes A2 and B isolates (DH and GS) and comparative analysis with the genomes of genotypes A1 and E (WB and Pig).</title>
        <authorList>
            <person name="Adam R.D."/>
            <person name="Dahlstrom E.W."/>
            <person name="Martens C.A."/>
            <person name="Bruno D.P."/>
            <person name="Barbian K.D."/>
            <person name="Ricklefs S.M."/>
            <person name="Hernandez M.M."/>
            <person name="Narla N.P."/>
            <person name="Patel R.B."/>
            <person name="Porcella S.F."/>
            <person name="Nash T.E."/>
        </authorList>
    </citation>
    <scope>NUCLEOTIDE SEQUENCE [LARGE SCALE GENOMIC DNA]</scope>
    <source>
        <strain evidence="2 3">GS</strain>
    </source>
</reference>
<feature type="non-terminal residue" evidence="2">
    <location>
        <position position="1"/>
    </location>
</feature>
<reference evidence="3" key="1">
    <citation type="submission" date="2012-02" db="EMBL/GenBank/DDBJ databases">
        <title>Genome sequencing of Giardia lamblia Genotypes A2 and B isolates (DH and GS) and comparative analysis with the genomes of Genotypes A1 and E (WB and Pig).</title>
        <authorList>
            <person name="Adam R."/>
            <person name="Dahlstrom E."/>
            <person name="Martens C."/>
            <person name="Bruno D."/>
            <person name="Barbian K."/>
            <person name="Porcella S.F."/>
            <person name="Nash T."/>
        </authorList>
    </citation>
    <scope>NUCLEOTIDE SEQUENCE</scope>
    <source>
        <strain evidence="3">GS</strain>
    </source>
</reference>
<evidence type="ECO:0000313" key="2">
    <source>
        <dbReference type="EMBL" id="ESU41027.1"/>
    </source>
</evidence>
<dbReference type="PANTHER" id="PTHR24120:SF4">
    <property type="entry name" value="GH07239P"/>
    <property type="match status" value="1"/>
</dbReference>
<keyword evidence="1" id="KW-1133">Transmembrane helix</keyword>
<dbReference type="VEuPathDB" id="GiardiaDB:GL50803_0015030"/>
<evidence type="ECO:0000313" key="3">
    <source>
        <dbReference type="Proteomes" id="UP000018040"/>
    </source>
</evidence>
<protein>
    <submittedName>
        <fullName evidence="2">Ankyrin repeat protein</fullName>
    </submittedName>
</protein>
<dbReference type="Proteomes" id="UP000018040">
    <property type="component" value="Unassembled WGS sequence"/>
</dbReference>
<dbReference type="VEuPathDB" id="GiardiaDB:QR46_2404"/>
<dbReference type="VEuPathDB" id="GiardiaDB:DHA2_150083"/>
<dbReference type="OrthoDB" id="9995210at2759"/>
<accession>V6TRP3</accession>
<dbReference type="EMBL" id="AHHH01000153">
    <property type="protein sequence ID" value="ESU41027.1"/>
    <property type="molecule type" value="Genomic_DNA"/>
</dbReference>
<dbReference type="InterPro" id="IPR036770">
    <property type="entry name" value="Ankyrin_rpt-contain_sf"/>
</dbReference>
<keyword evidence="1" id="KW-0472">Membrane</keyword>
<dbReference type="InterPro" id="IPR002110">
    <property type="entry name" value="Ankyrin_rpt"/>
</dbReference>
<gene>
    <name evidence="2" type="ORF">GSB_153332</name>
</gene>
<name>V6TRP3_GIAIN</name>
<feature type="transmembrane region" description="Helical" evidence="1">
    <location>
        <begin position="154"/>
        <end position="174"/>
    </location>
</feature>
<comment type="caution">
    <text evidence="2">The sequence shown here is derived from an EMBL/GenBank/DDBJ whole genome shotgun (WGS) entry which is preliminary data.</text>
</comment>
<keyword evidence="1" id="KW-0812">Transmembrane</keyword>
<proteinExistence type="predicted"/>
<organism evidence="2 3">
    <name type="scientific">Giardia intestinalis</name>
    <name type="common">Giardia lamblia</name>
    <dbReference type="NCBI Taxonomy" id="5741"/>
    <lineage>
        <taxon>Eukaryota</taxon>
        <taxon>Metamonada</taxon>
        <taxon>Diplomonadida</taxon>
        <taxon>Hexamitidae</taxon>
        <taxon>Giardiinae</taxon>
        <taxon>Giardia</taxon>
    </lineage>
</organism>
<dbReference type="SUPFAM" id="SSF48403">
    <property type="entry name" value="Ankyrin repeat"/>
    <property type="match status" value="1"/>
</dbReference>
<sequence>VSSSCKAFEEPYKVDTEPVYLAAVKMLTIGHVYRLNELKSAFTDYGRGCGGRTPLMYAAIRGDVKEARNRRGYVQQFDMMGCTALMYAASENWPDVIKVLIMDEKQMRMRCPVVASDYVLTNVTALMVAAANNATAAVAILVEYESGLKETGHFLTALMIAAVTGAVNCVALLADREGGLQDKSGKTAMMHALEHSHYSCIEYLRDKEKGIMDADGHSALHIAAKMGHIPSFHAVAQCEAPIYGEDVRAMLLRGELNTDSDKRTELLVHLAAFC</sequence>
<dbReference type="VEuPathDB" id="GiardiaDB:GL50581_2434"/>
<dbReference type="AlphaFoldDB" id="V6TRP3"/>
<dbReference type="Pfam" id="PF12796">
    <property type="entry name" value="Ank_2"/>
    <property type="match status" value="3"/>
</dbReference>
<feature type="transmembrane region" description="Helical" evidence="1">
    <location>
        <begin position="118"/>
        <end position="142"/>
    </location>
</feature>
<dbReference type="PANTHER" id="PTHR24120">
    <property type="entry name" value="GH07239P"/>
    <property type="match status" value="1"/>
</dbReference>
<evidence type="ECO:0000256" key="1">
    <source>
        <dbReference type="SAM" id="Phobius"/>
    </source>
</evidence>